<evidence type="ECO:0008006" key="5">
    <source>
        <dbReference type="Google" id="ProtNLM"/>
    </source>
</evidence>
<dbReference type="PROSITE" id="PS51125">
    <property type="entry name" value="NHL"/>
    <property type="match status" value="2"/>
</dbReference>
<dbReference type="Gene3D" id="2.120.10.30">
    <property type="entry name" value="TolB, C-terminal domain"/>
    <property type="match status" value="2"/>
</dbReference>
<dbReference type="Proteomes" id="UP000008206">
    <property type="component" value="Chromosome"/>
</dbReference>
<dbReference type="SUPFAM" id="SSF63829">
    <property type="entry name" value="Calcium-dependent phosphotriesterase"/>
    <property type="match status" value="1"/>
</dbReference>
<dbReference type="PANTHER" id="PTHR24104">
    <property type="entry name" value="E3 UBIQUITIN-PROTEIN LIGASE NHLRC1-RELATED"/>
    <property type="match status" value="1"/>
</dbReference>
<dbReference type="InterPro" id="IPR050952">
    <property type="entry name" value="TRIM-NHL_E3_ligases"/>
</dbReference>
<evidence type="ECO:0000313" key="4">
    <source>
        <dbReference type="Proteomes" id="UP000008206"/>
    </source>
</evidence>
<dbReference type="GO" id="GO:0008270">
    <property type="term" value="F:zinc ion binding"/>
    <property type="evidence" value="ECO:0007669"/>
    <property type="project" value="UniProtKB-KW"/>
</dbReference>
<evidence type="ECO:0000256" key="1">
    <source>
        <dbReference type="ARBA" id="ARBA00022737"/>
    </source>
</evidence>
<dbReference type="CDD" id="cd05819">
    <property type="entry name" value="NHL"/>
    <property type="match status" value="1"/>
</dbReference>
<dbReference type="InterPro" id="IPR011042">
    <property type="entry name" value="6-blade_b-propeller_TolB-like"/>
</dbReference>
<dbReference type="Pfam" id="PF17170">
    <property type="entry name" value="DUF5128"/>
    <property type="match status" value="1"/>
</dbReference>
<protein>
    <recommendedName>
        <fullName evidence="5">NHL repeat containing protein</fullName>
    </recommendedName>
</protein>
<name>E0UG00_GLOV7</name>
<feature type="repeat" description="NHL" evidence="2">
    <location>
        <begin position="275"/>
        <end position="318"/>
    </location>
</feature>
<gene>
    <name evidence="3" type="ordered locus">Cyan7822_2408</name>
</gene>
<keyword evidence="4" id="KW-1185">Reference proteome</keyword>
<dbReference type="eggNOG" id="COG3391">
    <property type="taxonomic scope" value="Bacteria"/>
</dbReference>
<dbReference type="InterPro" id="IPR001258">
    <property type="entry name" value="NHL_repeat"/>
</dbReference>
<dbReference type="STRING" id="497965.Cyan7822_2408"/>
<dbReference type="NCBIfam" id="NF035926">
    <property type="entry name" value="scyF_NHL_VPEP"/>
    <property type="match status" value="1"/>
</dbReference>
<keyword evidence="1" id="KW-0677">Repeat</keyword>
<dbReference type="KEGG" id="cyj:Cyan7822_2408"/>
<accession>E0UG00</accession>
<organism evidence="3 4">
    <name type="scientific">Gloeothece verrucosa (strain PCC 7822)</name>
    <name type="common">Cyanothece sp. (strain PCC 7822)</name>
    <dbReference type="NCBI Taxonomy" id="497965"/>
    <lineage>
        <taxon>Bacteria</taxon>
        <taxon>Bacillati</taxon>
        <taxon>Cyanobacteriota</taxon>
        <taxon>Cyanophyceae</taxon>
        <taxon>Oscillatoriophycideae</taxon>
        <taxon>Chroococcales</taxon>
        <taxon>Aphanothecaceae</taxon>
        <taxon>Gloeothece</taxon>
        <taxon>Gloeothece verrucosa</taxon>
    </lineage>
</organism>
<dbReference type="HOGENOM" id="CLU_692301_0_0_3"/>
<dbReference type="AlphaFoldDB" id="E0UG00"/>
<dbReference type="PANTHER" id="PTHR24104:SF25">
    <property type="entry name" value="PROTEIN LIN-41"/>
    <property type="match status" value="1"/>
</dbReference>
<feature type="repeat" description="NHL" evidence="2">
    <location>
        <begin position="227"/>
        <end position="271"/>
    </location>
</feature>
<sequence length="411" mass="44144">MIQSIENFSPPLQFLLAFPILFSRVITTNLHKSFKMKLVKHISLAVASSGLMLCFTAGNAKALTLTFDRQIGEPGFAPGQLFVPQGIGVQDSTGDIFISNGRGLNPDGSFNPNVGNRVDVFNAQGNYLRSVGSGRQGHGEGLDEPADLKFDPLTGNLYVGDVFNSEIDVYNPNTGAFITSFGSFGGPVDGRLFFGPGGMSFNKNGILYVTDFSEDVIKVYGRDGELINTIGSSGSGLGQFLGPAGITISPNTGNIYVNDQYNNRVQVLNAEGDTLFAFGTRGDGPGQFKEPIGIEVDENENIYVADSQNSRVQVFDQNGNFLTSFGQAAAAPPPALGEPPFGNPLDLTPGTFNWTAGLHYDNHKLYVGDFFQGRVQVLNVNTTAVPEPNTLLGVVLFGVGTRFFRRALKKR</sequence>
<reference evidence="4" key="1">
    <citation type="journal article" date="2011" name="MBio">
        <title>Novel metabolic attributes of the genus Cyanothece, comprising a group of unicellular nitrogen-fixing Cyanobacteria.</title>
        <authorList>
            <person name="Bandyopadhyay A."/>
            <person name="Elvitigala T."/>
            <person name="Welsh E."/>
            <person name="Stockel J."/>
            <person name="Liberton M."/>
            <person name="Min H."/>
            <person name="Sherman L.A."/>
            <person name="Pakrasi H.B."/>
        </authorList>
    </citation>
    <scope>NUCLEOTIDE SEQUENCE [LARGE SCALE GENOMIC DNA]</scope>
    <source>
        <strain evidence="4">PCC 7822</strain>
    </source>
</reference>
<evidence type="ECO:0000256" key="2">
    <source>
        <dbReference type="PROSITE-ProRule" id="PRU00504"/>
    </source>
</evidence>
<evidence type="ECO:0000313" key="3">
    <source>
        <dbReference type="EMBL" id="ADN14383.1"/>
    </source>
</evidence>
<dbReference type="EMBL" id="CP002198">
    <property type="protein sequence ID" value="ADN14383.1"/>
    <property type="molecule type" value="Genomic_DNA"/>
</dbReference>
<proteinExistence type="predicted"/>